<sequence length="170" mass="18790">MAKSEDFLSKSIAKKFFDNDDQHNDQKEGLGAKATGKKPKAASAGHGKDKTSIVDATSSEKIASAGDDEQGSFDFNTVPEDRTPIPAQTEESAWKTEEEKEKPAKSKAKKNKKRSHRPAPSDPDSDDDHYYDEFDGYEPELTMGDPRDREIAEILYGEGAGFNAAYFDHI</sequence>
<proteinExistence type="predicted"/>
<organism evidence="2 3">
    <name type="scientific">Lithohypha guttulata</name>
    <dbReference type="NCBI Taxonomy" id="1690604"/>
    <lineage>
        <taxon>Eukaryota</taxon>
        <taxon>Fungi</taxon>
        <taxon>Dikarya</taxon>
        <taxon>Ascomycota</taxon>
        <taxon>Pezizomycotina</taxon>
        <taxon>Eurotiomycetes</taxon>
        <taxon>Chaetothyriomycetidae</taxon>
        <taxon>Chaetothyriales</taxon>
        <taxon>Trichomeriaceae</taxon>
        <taxon>Lithohypha</taxon>
    </lineage>
</organism>
<protein>
    <submittedName>
        <fullName evidence="2">Uncharacterized protein</fullName>
    </submittedName>
</protein>
<reference evidence="2 3" key="1">
    <citation type="submission" date="2023-08" db="EMBL/GenBank/DDBJ databases">
        <title>Black Yeasts Isolated from many extreme environments.</title>
        <authorList>
            <person name="Coleine C."/>
            <person name="Stajich J.E."/>
            <person name="Selbmann L."/>
        </authorList>
    </citation>
    <scope>NUCLEOTIDE SEQUENCE [LARGE SCALE GENOMIC DNA]</scope>
    <source>
        <strain evidence="2 3">CCFEE 5885</strain>
    </source>
</reference>
<name>A0ABR0KFV2_9EURO</name>
<feature type="compositionally biased region" description="Basic residues" evidence="1">
    <location>
        <begin position="105"/>
        <end position="117"/>
    </location>
</feature>
<comment type="caution">
    <text evidence="2">The sequence shown here is derived from an EMBL/GenBank/DDBJ whole genome shotgun (WGS) entry which is preliminary data.</text>
</comment>
<feature type="compositionally biased region" description="Basic and acidic residues" evidence="1">
    <location>
        <begin position="15"/>
        <end position="30"/>
    </location>
</feature>
<gene>
    <name evidence="2" type="ORF">LTR24_003089</name>
</gene>
<evidence type="ECO:0000313" key="3">
    <source>
        <dbReference type="Proteomes" id="UP001345013"/>
    </source>
</evidence>
<keyword evidence="3" id="KW-1185">Reference proteome</keyword>
<dbReference type="EMBL" id="JAVRRG010000028">
    <property type="protein sequence ID" value="KAK5095377.1"/>
    <property type="molecule type" value="Genomic_DNA"/>
</dbReference>
<feature type="compositionally biased region" description="Basic and acidic residues" evidence="1">
    <location>
        <begin position="92"/>
        <end position="104"/>
    </location>
</feature>
<feature type="compositionally biased region" description="Acidic residues" evidence="1">
    <location>
        <begin position="123"/>
        <end position="138"/>
    </location>
</feature>
<evidence type="ECO:0000313" key="2">
    <source>
        <dbReference type="EMBL" id="KAK5095377.1"/>
    </source>
</evidence>
<accession>A0ABR0KFV2</accession>
<dbReference type="Proteomes" id="UP001345013">
    <property type="component" value="Unassembled WGS sequence"/>
</dbReference>
<feature type="region of interest" description="Disordered" evidence="1">
    <location>
        <begin position="13"/>
        <end position="146"/>
    </location>
</feature>
<evidence type="ECO:0000256" key="1">
    <source>
        <dbReference type="SAM" id="MobiDB-lite"/>
    </source>
</evidence>